<evidence type="ECO:0000256" key="1">
    <source>
        <dbReference type="SAM" id="MobiDB-lite"/>
    </source>
</evidence>
<proteinExistence type="predicted"/>
<protein>
    <submittedName>
        <fullName evidence="2">Uncharacterized protein</fullName>
    </submittedName>
</protein>
<name>A0A5B7EJK8_PORTR</name>
<accession>A0A5B7EJK8</accession>
<sequence>MTRFQGGTWWDSNLRMNACRSHAHHLIHYATASWKFREPLNTHIARPGRRSGLGVVKEEEQWKVECVTTTTTTNTTTTTTTDTSPPLAAATDVSRKEDL</sequence>
<comment type="caution">
    <text evidence="2">The sequence shown here is derived from an EMBL/GenBank/DDBJ whole genome shotgun (WGS) entry which is preliminary data.</text>
</comment>
<dbReference type="Proteomes" id="UP000324222">
    <property type="component" value="Unassembled WGS sequence"/>
</dbReference>
<gene>
    <name evidence="2" type="ORF">E2C01_026586</name>
</gene>
<evidence type="ECO:0000313" key="3">
    <source>
        <dbReference type="Proteomes" id="UP000324222"/>
    </source>
</evidence>
<feature type="compositionally biased region" description="Low complexity" evidence="1">
    <location>
        <begin position="71"/>
        <end position="83"/>
    </location>
</feature>
<organism evidence="2 3">
    <name type="scientific">Portunus trituberculatus</name>
    <name type="common">Swimming crab</name>
    <name type="synonym">Neptunus trituberculatus</name>
    <dbReference type="NCBI Taxonomy" id="210409"/>
    <lineage>
        <taxon>Eukaryota</taxon>
        <taxon>Metazoa</taxon>
        <taxon>Ecdysozoa</taxon>
        <taxon>Arthropoda</taxon>
        <taxon>Crustacea</taxon>
        <taxon>Multicrustacea</taxon>
        <taxon>Malacostraca</taxon>
        <taxon>Eumalacostraca</taxon>
        <taxon>Eucarida</taxon>
        <taxon>Decapoda</taxon>
        <taxon>Pleocyemata</taxon>
        <taxon>Brachyura</taxon>
        <taxon>Eubrachyura</taxon>
        <taxon>Portunoidea</taxon>
        <taxon>Portunidae</taxon>
        <taxon>Portuninae</taxon>
        <taxon>Portunus</taxon>
    </lineage>
</organism>
<feature type="region of interest" description="Disordered" evidence="1">
    <location>
        <begin position="71"/>
        <end position="99"/>
    </location>
</feature>
<reference evidence="2 3" key="1">
    <citation type="submission" date="2019-05" db="EMBL/GenBank/DDBJ databases">
        <title>Another draft genome of Portunus trituberculatus and its Hox gene families provides insights of decapod evolution.</title>
        <authorList>
            <person name="Jeong J.-H."/>
            <person name="Song I."/>
            <person name="Kim S."/>
            <person name="Choi T."/>
            <person name="Kim D."/>
            <person name="Ryu S."/>
            <person name="Kim W."/>
        </authorList>
    </citation>
    <scope>NUCLEOTIDE SEQUENCE [LARGE SCALE GENOMIC DNA]</scope>
    <source>
        <tissue evidence="2">Muscle</tissue>
    </source>
</reference>
<dbReference type="EMBL" id="VSRR010002789">
    <property type="protein sequence ID" value="MPC33243.1"/>
    <property type="molecule type" value="Genomic_DNA"/>
</dbReference>
<keyword evidence="3" id="KW-1185">Reference proteome</keyword>
<evidence type="ECO:0000313" key="2">
    <source>
        <dbReference type="EMBL" id="MPC33243.1"/>
    </source>
</evidence>
<dbReference type="AlphaFoldDB" id="A0A5B7EJK8"/>